<accession>A0A5D0NN05</accession>
<keyword evidence="3" id="KW-0804">Transcription</keyword>
<dbReference type="Pfam" id="PF12802">
    <property type="entry name" value="MarR_2"/>
    <property type="match status" value="1"/>
</dbReference>
<dbReference type="PANTHER" id="PTHR33164:SF64">
    <property type="entry name" value="TRANSCRIPTIONAL REGULATOR SLYA"/>
    <property type="match status" value="1"/>
</dbReference>
<dbReference type="PROSITE" id="PS50995">
    <property type="entry name" value="HTH_MARR_2"/>
    <property type="match status" value="1"/>
</dbReference>
<gene>
    <name evidence="5" type="ORF">FXF69_19780</name>
</gene>
<evidence type="ECO:0000256" key="1">
    <source>
        <dbReference type="ARBA" id="ARBA00023015"/>
    </source>
</evidence>
<dbReference type="Gene3D" id="1.10.10.10">
    <property type="entry name" value="Winged helix-like DNA-binding domain superfamily/Winged helix DNA-binding domain"/>
    <property type="match status" value="1"/>
</dbReference>
<reference evidence="5 6" key="1">
    <citation type="submission" date="2019-08" db="EMBL/GenBank/DDBJ databases">
        <title>Actinomadura sp. nov. CYP1-5 isolated from mountain soil.</title>
        <authorList>
            <person name="Songsumanus A."/>
            <person name="Kuncharoen N."/>
            <person name="Kudo T."/>
            <person name="Yuki M."/>
            <person name="Igarashi Y."/>
            <person name="Tanasupawat S."/>
        </authorList>
    </citation>
    <scope>NUCLEOTIDE SEQUENCE [LARGE SCALE GENOMIC DNA]</scope>
    <source>
        <strain evidence="5 6">JCM 14158</strain>
    </source>
</reference>
<dbReference type="InterPro" id="IPR036388">
    <property type="entry name" value="WH-like_DNA-bd_sf"/>
</dbReference>
<comment type="caution">
    <text evidence="5">The sequence shown here is derived from an EMBL/GenBank/DDBJ whole genome shotgun (WGS) entry which is preliminary data.</text>
</comment>
<dbReference type="InterPro" id="IPR039422">
    <property type="entry name" value="MarR/SlyA-like"/>
</dbReference>
<dbReference type="SMART" id="SM00347">
    <property type="entry name" value="HTH_MARR"/>
    <property type="match status" value="1"/>
</dbReference>
<keyword evidence="2" id="KW-0238">DNA-binding</keyword>
<dbReference type="GO" id="GO:0003700">
    <property type="term" value="F:DNA-binding transcription factor activity"/>
    <property type="evidence" value="ECO:0007669"/>
    <property type="project" value="InterPro"/>
</dbReference>
<evidence type="ECO:0000259" key="4">
    <source>
        <dbReference type="PROSITE" id="PS50995"/>
    </source>
</evidence>
<feature type="domain" description="HTH marR-type" evidence="4">
    <location>
        <begin position="10"/>
        <end position="142"/>
    </location>
</feature>
<organism evidence="5 6">
    <name type="scientific">Actinomadura chibensis</name>
    <dbReference type="NCBI Taxonomy" id="392828"/>
    <lineage>
        <taxon>Bacteria</taxon>
        <taxon>Bacillati</taxon>
        <taxon>Actinomycetota</taxon>
        <taxon>Actinomycetes</taxon>
        <taxon>Streptosporangiales</taxon>
        <taxon>Thermomonosporaceae</taxon>
        <taxon>Actinomadura</taxon>
    </lineage>
</organism>
<name>A0A5D0NN05_9ACTN</name>
<keyword evidence="6" id="KW-1185">Reference proteome</keyword>
<dbReference type="AlphaFoldDB" id="A0A5D0NN05"/>
<dbReference type="GO" id="GO:0003677">
    <property type="term" value="F:DNA binding"/>
    <property type="evidence" value="ECO:0007669"/>
    <property type="project" value="UniProtKB-KW"/>
</dbReference>
<proteinExistence type="predicted"/>
<keyword evidence="1" id="KW-0805">Transcription regulation</keyword>
<dbReference type="InterPro" id="IPR036390">
    <property type="entry name" value="WH_DNA-bd_sf"/>
</dbReference>
<evidence type="ECO:0000256" key="3">
    <source>
        <dbReference type="ARBA" id="ARBA00023163"/>
    </source>
</evidence>
<dbReference type="SUPFAM" id="SSF46785">
    <property type="entry name" value="Winged helix' DNA-binding domain"/>
    <property type="match status" value="1"/>
</dbReference>
<protein>
    <submittedName>
        <fullName evidence="5">Winged helix-turn-helix transcriptional regulator</fullName>
    </submittedName>
</protein>
<dbReference type="PANTHER" id="PTHR33164">
    <property type="entry name" value="TRANSCRIPTIONAL REGULATOR, MARR FAMILY"/>
    <property type="match status" value="1"/>
</dbReference>
<dbReference type="EMBL" id="VSFG01000003">
    <property type="protein sequence ID" value="TYB45658.1"/>
    <property type="molecule type" value="Genomic_DNA"/>
</dbReference>
<evidence type="ECO:0000313" key="6">
    <source>
        <dbReference type="Proteomes" id="UP000323380"/>
    </source>
</evidence>
<dbReference type="RefSeq" id="WP_067902605.1">
    <property type="nucleotide sequence ID" value="NZ_VSFG01000003.1"/>
</dbReference>
<dbReference type="GO" id="GO:0006950">
    <property type="term" value="P:response to stress"/>
    <property type="evidence" value="ECO:0007669"/>
    <property type="project" value="TreeGrafter"/>
</dbReference>
<dbReference type="InterPro" id="IPR000835">
    <property type="entry name" value="HTH_MarR-typ"/>
</dbReference>
<dbReference type="PRINTS" id="PR00598">
    <property type="entry name" value="HTHMARR"/>
</dbReference>
<dbReference type="Proteomes" id="UP000323380">
    <property type="component" value="Unassembled WGS sequence"/>
</dbReference>
<dbReference type="STRING" id="1220554.GCA_001552135_07199"/>
<evidence type="ECO:0000313" key="5">
    <source>
        <dbReference type="EMBL" id="TYB45658.1"/>
    </source>
</evidence>
<evidence type="ECO:0000256" key="2">
    <source>
        <dbReference type="ARBA" id="ARBA00023125"/>
    </source>
</evidence>
<sequence length="145" mass="15931">MTTTGIPQAELDLPRVLSRVERGIAARLGAALKAAGSTVEEWRVLSLLADGAGHTMTEVADFALLPAPTLTKVVDRLVSAGRVYRRVDDADRRRVLVFLSEHGRESLDRLTAATEDEWRRVRESVGREELALLQALLTRMSAQLG</sequence>